<dbReference type="Proteomes" id="UP001055811">
    <property type="component" value="Linkage Group LG05"/>
</dbReference>
<organism evidence="1 2">
    <name type="scientific">Cichorium intybus</name>
    <name type="common">Chicory</name>
    <dbReference type="NCBI Taxonomy" id="13427"/>
    <lineage>
        <taxon>Eukaryota</taxon>
        <taxon>Viridiplantae</taxon>
        <taxon>Streptophyta</taxon>
        <taxon>Embryophyta</taxon>
        <taxon>Tracheophyta</taxon>
        <taxon>Spermatophyta</taxon>
        <taxon>Magnoliopsida</taxon>
        <taxon>eudicotyledons</taxon>
        <taxon>Gunneridae</taxon>
        <taxon>Pentapetalae</taxon>
        <taxon>asterids</taxon>
        <taxon>campanulids</taxon>
        <taxon>Asterales</taxon>
        <taxon>Asteraceae</taxon>
        <taxon>Cichorioideae</taxon>
        <taxon>Cichorieae</taxon>
        <taxon>Cichoriinae</taxon>
        <taxon>Cichorium</taxon>
    </lineage>
</organism>
<comment type="caution">
    <text evidence="1">The sequence shown here is derived from an EMBL/GenBank/DDBJ whole genome shotgun (WGS) entry which is preliminary data.</text>
</comment>
<gene>
    <name evidence="1" type="ORF">L2E82_30505</name>
</gene>
<dbReference type="EMBL" id="CM042013">
    <property type="protein sequence ID" value="KAI3740087.1"/>
    <property type="molecule type" value="Genomic_DNA"/>
</dbReference>
<name>A0ACB9D0J9_CICIN</name>
<accession>A0ACB9D0J9</accession>
<protein>
    <submittedName>
        <fullName evidence="1">Uncharacterized protein</fullName>
    </submittedName>
</protein>
<reference evidence="1 2" key="2">
    <citation type="journal article" date="2022" name="Mol. Ecol. Resour.">
        <title>The genomes of chicory, endive, great burdock and yacon provide insights into Asteraceae paleo-polyploidization history and plant inulin production.</title>
        <authorList>
            <person name="Fan W."/>
            <person name="Wang S."/>
            <person name="Wang H."/>
            <person name="Wang A."/>
            <person name="Jiang F."/>
            <person name="Liu H."/>
            <person name="Zhao H."/>
            <person name="Xu D."/>
            <person name="Zhang Y."/>
        </authorList>
    </citation>
    <scope>NUCLEOTIDE SEQUENCE [LARGE SCALE GENOMIC DNA]</scope>
    <source>
        <strain evidence="2">cv. Punajuju</strain>
        <tissue evidence="1">Leaves</tissue>
    </source>
</reference>
<reference evidence="2" key="1">
    <citation type="journal article" date="2022" name="Mol. Ecol. Resour.">
        <title>The genomes of chicory, endive, great burdock and yacon provide insights into Asteraceae palaeo-polyploidization history and plant inulin production.</title>
        <authorList>
            <person name="Fan W."/>
            <person name="Wang S."/>
            <person name="Wang H."/>
            <person name="Wang A."/>
            <person name="Jiang F."/>
            <person name="Liu H."/>
            <person name="Zhao H."/>
            <person name="Xu D."/>
            <person name="Zhang Y."/>
        </authorList>
    </citation>
    <scope>NUCLEOTIDE SEQUENCE [LARGE SCALE GENOMIC DNA]</scope>
    <source>
        <strain evidence="2">cv. Punajuju</strain>
    </source>
</reference>
<keyword evidence="2" id="KW-1185">Reference proteome</keyword>
<sequence>MFMVGLQDKKNIQEKESCIQRKRSADYGKKNESENMLNILEGVASPNSGFAGEKMQCMVDTGNKHIPDLFSTCFIQSSETLEQDGSSSKSGWYHNGAGTMMEDGRVEGHITSNEYESLDQPPLVGSNVFINGNSDTTGMHAVSEHGRLLSTQPSVNYNSKSLHDHVSKKDVEINMDNHVIAAANFQAVEPSKTLEHHD</sequence>
<evidence type="ECO:0000313" key="1">
    <source>
        <dbReference type="EMBL" id="KAI3740087.1"/>
    </source>
</evidence>
<proteinExistence type="predicted"/>
<evidence type="ECO:0000313" key="2">
    <source>
        <dbReference type="Proteomes" id="UP001055811"/>
    </source>
</evidence>